<evidence type="ECO:0000313" key="2">
    <source>
        <dbReference type="EMBL" id="EDL96654.1"/>
    </source>
</evidence>
<gene>
    <name evidence="2" type="ORF">rCG_32113</name>
</gene>
<dbReference type="Pfam" id="PF02886">
    <property type="entry name" value="LBP_BPI_CETP_C"/>
    <property type="match status" value="1"/>
</dbReference>
<dbReference type="GO" id="GO:0008289">
    <property type="term" value="F:lipid binding"/>
    <property type="evidence" value="ECO:0007669"/>
    <property type="project" value="InterPro"/>
</dbReference>
<dbReference type="Gene3D" id="3.15.20.10">
    <property type="entry name" value="Bactericidal permeability-increasing protein, domain 2"/>
    <property type="match status" value="1"/>
</dbReference>
<name>A6JWV5_RAT</name>
<evidence type="ECO:0000259" key="1">
    <source>
        <dbReference type="Pfam" id="PF02886"/>
    </source>
</evidence>
<dbReference type="InterPro" id="IPR017943">
    <property type="entry name" value="Bactericidal_perm-incr_a/b_dom"/>
</dbReference>
<dbReference type="EMBL" id="CH474005">
    <property type="protein sequence ID" value="EDL96654.1"/>
    <property type="molecule type" value="Genomic_DNA"/>
</dbReference>
<proteinExistence type="predicted"/>
<dbReference type="InterPro" id="IPR001124">
    <property type="entry name" value="Lipid-bd_serum_glycop_C"/>
</dbReference>
<dbReference type="AlphaFoldDB" id="A6JWV5"/>
<protein>
    <submittedName>
        <fullName evidence="2">RCG32113</fullName>
    </submittedName>
</protein>
<feature type="domain" description="Lipid-binding serum glycoprotein C-terminal" evidence="1">
    <location>
        <begin position="3"/>
        <end position="49"/>
    </location>
</feature>
<accession>A6JWV5</accession>
<organism evidence="2 3">
    <name type="scientific">Rattus norvegicus</name>
    <name type="common">Rat</name>
    <dbReference type="NCBI Taxonomy" id="10116"/>
    <lineage>
        <taxon>Eukaryota</taxon>
        <taxon>Metazoa</taxon>
        <taxon>Chordata</taxon>
        <taxon>Craniata</taxon>
        <taxon>Vertebrata</taxon>
        <taxon>Euteleostomi</taxon>
        <taxon>Mammalia</taxon>
        <taxon>Eutheria</taxon>
        <taxon>Euarchontoglires</taxon>
        <taxon>Glires</taxon>
        <taxon>Rodentia</taxon>
        <taxon>Myomorpha</taxon>
        <taxon>Muroidea</taxon>
        <taxon>Muridae</taxon>
        <taxon>Murinae</taxon>
        <taxon>Rattus</taxon>
    </lineage>
</organism>
<dbReference type="SUPFAM" id="SSF55394">
    <property type="entry name" value="Bactericidal permeability-increasing protein, BPI"/>
    <property type="match status" value="1"/>
</dbReference>
<dbReference type="Proteomes" id="UP000234681">
    <property type="component" value="Chromosome 3"/>
</dbReference>
<evidence type="ECO:0000313" key="3">
    <source>
        <dbReference type="Proteomes" id="UP000234681"/>
    </source>
</evidence>
<sequence length="53" mass="6112">MKNRLIGEMKLGRLLLELKQSNFGSFKVELLEDVINYLMSTMVLPKINEFPVA</sequence>
<reference evidence="2 3" key="1">
    <citation type="submission" date="2005-09" db="EMBL/GenBank/DDBJ databases">
        <authorList>
            <person name="Mural R.J."/>
            <person name="Li P.W."/>
            <person name="Adams M.D."/>
            <person name="Amanatides P.G."/>
            <person name="Baden-Tillson H."/>
            <person name="Barnstead M."/>
            <person name="Chin S.H."/>
            <person name="Dew I."/>
            <person name="Evans C.A."/>
            <person name="Ferriera S."/>
            <person name="Flanigan M."/>
            <person name="Fosler C."/>
            <person name="Glodek A."/>
            <person name="Gu Z."/>
            <person name="Holt R.A."/>
            <person name="Jennings D."/>
            <person name="Kraft C.L."/>
            <person name="Lu F."/>
            <person name="Nguyen T."/>
            <person name="Nusskern D.R."/>
            <person name="Pfannkoch C.M."/>
            <person name="Sitter C."/>
            <person name="Sutton G.G."/>
            <person name="Venter J.C."/>
            <person name="Wang Z."/>
            <person name="Woodage T."/>
            <person name="Zheng X.H."/>
            <person name="Zhong F."/>
        </authorList>
    </citation>
    <scope>NUCLEOTIDE SEQUENCE [LARGE SCALE GENOMIC DNA]</scope>
    <source>
        <strain>BN</strain>
        <strain evidence="3">Sprague-Dawley</strain>
    </source>
</reference>